<proteinExistence type="predicted"/>
<accession>A0A0V1FLK1</accession>
<evidence type="ECO:0000313" key="1">
    <source>
        <dbReference type="EMBL" id="KRY86846.1"/>
    </source>
</evidence>
<protein>
    <submittedName>
        <fullName evidence="1">Uncharacterized protein</fullName>
    </submittedName>
</protein>
<evidence type="ECO:0000313" key="2">
    <source>
        <dbReference type="Proteomes" id="UP000054995"/>
    </source>
</evidence>
<dbReference type="EMBL" id="JYDT01000065">
    <property type="protein sequence ID" value="KRY86846.1"/>
    <property type="molecule type" value="Genomic_DNA"/>
</dbReference>
<dbReference type="AlphaFoldDB" id="A0A0V1FLK1"/>
<reference evidence="1 2" key="1">
    <citation type="submission" date="2015-01" db="EMBL/GenBank/DDBJ databases">
        <title>Evolution of Trichinella species and genotypes.</title>
        <authorList>
            <person name="Korhonen P.K."/>
            <person name="Edoardo P."/>
            <person name="Giuseppe L.R."/>
            <person name="Gasser R.B."/>
        </authorList>
    </citation>
    <scope>NUCLEOTIDE SEQUENCE [LARGE SCALE GENOMIC DNA]</scope>
    <source>
        <strain evidence="1">ISS470</strain>
    </source>
</reference>
<keyword evidence="2" id="KW-1185">Reference proteome</keyword>
<dbReference type="Proteomes" id="UP000054995">
    <property type="component" value="Unassembled WGS sequence"/>
</dbReference>
<comment type="caution">
    <text evidence="1">The sequence shown here is derived from an EMBL/GenBank/DDBJ whole genome shotgun (WGS) entry which is preliminary data.</text>
</comment>
<gene>
    <name evidence="1" type="ORF">T4D_3906</name>
</gene>
<sequence length="64" mass="7585">MIYICLMTFQNYSMTSTLLENNTNCKFYEVLFCTVYLYTKTSIRVTNVDMFPKCELSENSEIKL</sequence>
<name>A0A0V1FLK1_TRIPS</name>
<organism evidence="1 2">
    <name type="scientific">Trichinella pseudospiralis</name>
    <name type="common">Parasitic roundworm</name>
    <dbReference type="NCBI Taxonomy" id="6337"/>
    <lineage>
        <taxon>Eukaryota</taxon>
        <taxon>Metazoa</taxon>
        <taxon>Ecdysozoa</taxon>
        <taxon>Nematoda</taxon>
        <taxon>Enoplea</taxon>
        <taxon>Dorylaimia</taxon>
        <taxon>Trichinellida</taxon>
        <taxon>Trichinellidae</taxon>
        <taxon>Trichinella</taxon>
    </lineage>
</organism>